<evidence type="ECO:0000256" key="1">
    <source>
        <dbReference type="SAM" id="MobiDB-lite"/>
    </source>
</evidence>
<feature type="region of interest" description="Disordered" evidence="1">
    <location>
        <begin position="527"/>
        <end position="546"/>
    </location>
</feature>
<sequence length="546" mass="60375">MSHLNRFKTYVLLVAFFWLPSAPLLAAPTVLPDGLQSGSRQPGNPECEDELDLPHEKLQSLCKHVEAHGDLHFDYSMRKAAAVVLQRFLKKHPTEQIDRCVVLTPEGGNVDEQISRYNNSASLYHKTYTAFLLFGKGVKTPVDITHPSACRDVKPVVAASEQPALLPVPSSWRDSFTIKNSIILHPGQRLFGVPIDISNSELAEGYYVSLRRKLAATIICGGRYNWYYKGYKPVRNSFITVKGRGVFVSGLTNAYGMNDKTTIYEQCFGGKERVGEIEASEVHTQLIRVEIAPSSLYSFNQSAMIDISGNEFLQIRQPAISVALKKTDNNIAAIISGWIADKTLIRIDDNHIYSCLSGADKGFLEPALTADFTYRDYAQKPDRIHTVDLRNNLFIADNNKAISLKLSARANATLDNNNLMTADGGLHGISLTGGKDEGQPSQSFRLERNVISGFRNSLLLNGSMNLELHSNDLLGTQSAIQRGLWQLYPLALSGNNNNRYRQGIRFPCGNVGDRFVSGSIAFSDGTLCPESRSETTSTPTQQSTHE</sequence>
<dbReference type="EMBL" id="JBEWTB010000002">
    <property type="protein sequence ID" value="MET4757881.1"/>
    <property type="molecule type" value="Genomic_DNA"/>
</dbReference>
<comment type="caution">
    <text evidence="3">The sequence shown here is derived from an EMBL/GenBank/DDBJ whole genome shotgun (WGS) entry which is preliminary data.</text>
</comment>
<feature type="chain" id="PRO_5047537043" description="Right handed beta helix domain-containing protein" evidence="2">
    <location>
        <begin position="27"/>
        <end position="546"/>
    </location>
</feature>
<gene>
    <name evidence="3" type="ORF">V5J35_003073</name>
</gene>
<organism evidence="3 4">
    <name type="scientific">Endozoicomonas lisbonensis</name>
    <dbReference type="NCBI Taxonomy" id="3120522"/>
    <lineage>
        <taxon>Bacteria</taxon>
        <taxon>Pseudomonadati</taxon>
        <taxon>Pseudomonadota</taxon>
        <taxon>Gammaproteobacteria</taxon>
        <taxon>Oceanospirillales</taxon>
        <taxon>Endozoicomonadaceae</taxon>
        <taxon>Endozoicomonas</taxon>
    </lineage>
</organism>
<feature type="compositionally biased region" description="Low complexity" evidence="1">
    <location>
        <begin position="534"/>
        <end position="546"/>
    </location>
</feature>
<reference evidence="3 4" key="1">
    <citation type="submission" date="2024-06" db="EMBL/GenBank/DDBJ databases">
        <title>Genomic Encyclopedia of Type Strains, Phase V (KMG-V): Genome sequencing to study the core and pangenomes of soil and plant-associated prokaryotes.</title>
        <authorList>
            <person name="Whitman W."/>
        </authorList>
    </citation>
    <scope>NUCLEOTIDE SEQUENCE [LARGE SCALE GENOMIC DNA]</scope>
    <source>
        <strain evidence="3 4">NE40</strain>
    </source>
</reference>
<evidence type="ECO:0008006" key="5">
    <source>
        <dbReference type="Google" id="ProtNLM"/>
    </source>
</evidence>
<accession>A0ABV2SJE8</accession>
<evidence type="ECO:0000313" key="4">
    <source>
        <dbReference type="Proteomes" id="UP001549366"/>
    </source>
</evidence>
<feature type="signal peptide" evidence="2">
    <location>
        <begin position="1"/>
        <end position="26"/>
    </location>
</feature>
<keyword evidence="4" id="KW-1185">Reference proteome</keyword>
<name>A0ABV2SJE8_9GAMM</name>
<proteinExistence type="predicted"/>
<evidence type="ECO:0000256" key="2">
    <source>
        <dbReference type="SAM" id="SignalP"/>
    </source>
</evidence>
<dbReference type="RefSeq" id="WP_354008003.1">
    <property type="nucleotide sequence ID" value="NZ_JBEWTA010000001.1"/>
</dbReference>
<dbReference type="Proteomes" id="UP001549366">
    <property type="component" value="Unassembled WGS sequence"/>
</dbReference>
<evidence type="ECO:0000313" key="3">
    <source>
        <dbReference type="EMBL" id="MET4757881.1"/>
    </source>
</evidence>
<keyword evidence="2" id="KW-0732">Signal</keyword>
<protein>
    <recommendedName>
        <fullName evidence="5">Right handed beta helix domain-containing protein</fullName>
    </recommendedName>
</protein>